<feature type="transmembrane region" description="Helical" evidence="8">
    <location>
        <begin position="253"/>
        <end position="278"/>
    </location>
</feature>
<evidence type="ECO:0000256" key="5">
    <source>
        <dbReference type="ARBA" id="ARBA00022985"/>
    </source>
</evidence>
<keyword evidence="3 10" id="KW-0808">Transferase</keyword>
<evidence type="ECO:0000256" key="2">
    <source>
        <dbReference type="ARBA" id="ARBA00022676"/>
    </source>
</evidence>
<reference evidence="11" key="1">
    <citation type="journal article" date="2019" name="Int. J. Syst. Evol. Microbiol.">
        <title>The Global Catalogue of Microorganisms (GCM) 10K type strain sequencing project: providing services to taxonomists for standard genome sequencing and annotation.</title>
        <authorList>
            <consortium name="The Broad Institute Genomics Platform"/>
            <consortium name="The Broad Institute Genome Sequencing Center for Infectious Disease"/>
            <person name="Wu L."/>
            <person name="Ma J."/>
        </authorList>
    </citation>
    <scope>NUCLEOTIDE SEQUENCE [LARGE SCALE GENOMIC DNA]</scope>
    <source>
        <strain evidence="11">TISTR 2562</strain>
    </source>
</reference>
<feature type="transmembrane region" description="Helical" evidence="8">
    <location>
        <begin position="290"/>
        <end position="315"/>
    </location>
</feature>
<evidence type="ECO:0000256" key="4">
    <source>
        <dbReference type="ARBA" id="ARBA00022692"/>
    </source>
</evidence>
<dbReference type="Gene3D" id="3.90.550.10">
    <property type="entry name" value="Spore Coat Polysaccharide Biosynthesis Protein SpsA, Chain A"/>
    <property type="match status" value="1"/>
</dbReference>
<evidence type="ECO:0000256" key="1">
    <source>
        <dbReference type="ARBA" id="ARBA00022475"/>
    </source>
</evidence>
<evidence type="ECO:0000256" key="7">
    <source>
        <dbReference type="ARBA" id="ARBA00023136"/>
    </source>
</evidence>
<dbReference type="RefSeq" id="WP_386374155.1">
    <property type="nucleotide sequence ID" value="NZ_JBHUMP010000008.1"/>
</dbReference>
<sequence length="361" mass="39952">MDITNTDTHRQRILPSVQAEPELSVIVAASDVKGLAAMLRSYRPALDGLQRRYEVICMNDGAEAHTLAELRPLEADWPELSVVAQRPWAGDDFALLAAIRRARGALVLTLSAWPEVATLELGRLFAALGDNDMVVAARRQCGKQTAFQGLRKRLLHRLLTALSGQDFSDPFCRVRLARREVIAEAAAFGSRQHFIPVVAAERGYRVVELELSPPEQGHENVRYFFKPLGHLRALLDGMTLFVVLKFLRRPMRFFGAIGLPLFLIGSIATLVLVAFRLFGDMALADRPALIFFVLMIVLGVQIIAIGLVGEIMIFANARRIKQYTVRNLIQNGEARAPTAVEGTLPEADRVLNTPGKETVNP</sequence>
<dbReference type="InterPro" id="IPR029044">
    <property type="entry name" value="Nucleotide-diphossugar_trans"/>
</dbReference>
<keyword evidence="1" id="KW-1003">Cell membrane</keyword>
<dbReference type="SUPFAM" id="SSF53448">
    <property type="entry name" value="Nucleotide-diphospho-sugar transferases"/>
    <property type="match status" value="1"/>
</dbReference>
<dbReference type="Pfam" id="PF00535">
    <property type="entry name" value="Glycos_transf_2"/>
    <property type="match status" value="1"/>
</dbReference>
<dbReference type="InterPro" id="IPR001173">
    <property type="entry name" value="Glyco_trans_2-like"/>
</dbReference>
<evidence type="ECO:0000313" key="10">
    <source>
        <dbReference type="EMBL" id="MFD2740005.1"/>
    </source>
</evidence>
<keyword evidence="5" id="KW-0448">Lipopolysaccharide biosynthesis</keyword>
<proteinExistence type="predicted"/>
<evidence type="ECO:0000256" key="6">
    <source>
        <dbReference type="ARBA" id="ARBA00022989"/>
    </source>
</evidence>
<dbReference type="EC" id="2.4.-.-" evidence="10"/>
<dbReference type="GO" id="GO:0016757">
    <property type="term" value="F:glycosyltransferase activity"/>
    <property type="evidence" value="ECO:0007669"/>
    <property type="project" value="UniProtKB-KW"/>
</dbReference>
<dbReference type="EMBL" id="JBHUMP010000008">
    <property type="protein sequence ID" value="MFD2740005.1"/>
    <property type="molecule type" value="Genomic_DNA"/>
</dbReference>
<keyword evidence="7 8" id="KW-0472">Membrane</keyword>
<feature type="domain" description="Glycosyltransferase 2-like" evidence="9">
    <location>
        <begin position="49"/>
        <end position="182"/>
    </location>
</feature>
<gene>
    <name evidence="10" type="ORF">ACFSUD_10525</name>
</gene>
<name>A0ABW5U2J1_9RHOB</name>
<organism evidence="10 11">
    <name type="scientific">Sulfitobacter aestuarii</name>
    <dbReference type="NCBI Taxonomy" id="2161676"/>
    <lineage>
        <taxon>Bacteria</taxon>
        <taxon>Pseudomonadati</taxon>
        <taxon>Pseudomonadota</taxon>
        <taxon>Alphaproteobacteria</taxon>
        <taxon>Rhodobacterales</taxon>
        <taxon>Roseobacteraceae</taxon>
        <taxon>Sulfitobacter</taxon>
    </lineage>
</organism>
<evidence type="ECO:0000313" key="11">
    <source>
        <dbReference type="Proteomes" id="UP001597474"/>
    </source>
</evidence>
<evidence type="ECO:0000256" key="8">
    <source>
        <dbReference type="SAM" id="Phobius"/>
    </source>
</evidence>
<accession>A0ABW5U2J1</accession>
<comment type="caution">
    <text evidence="10">The sequence shown here is derived from an EMBL/GenBank/DDBJ whole genome shotgun (WGS) entry which is preliminary data.</text>
</comment>
<dbReference type="Proteomes" id="UP001597474">
    <property type="component" value="Unassembled WGS sequence"/>
</dbReference>
<evidence type="ECO:0000259" key="9">
    <source>
        <dbReference type="Pfam" id="PF00535"/>
    </source>
</evidence>
<dbReference type="InterPro" id="IPR050256">
    <property type="entry name" value="Glycosyltransferase_2"/>
</dbReference>
<protein>
    <submittedName>
        <fullName evidence="10">Glycosyltransferase</fullName>
        <ecNumber evidence="10">2.4.-.-</ecNumber>
    </submittedName>
</protein>
<keyword evidence="6 8" id="KW-1133">Transmembrane helix</keyword>
<keyword evidence="4 8" id="KW-0812">Transmembrane</keyword>
<dbReference type="PANTHER" id="PTHR48090:SF3">
    <property type="entry name" value="UNDECAPRENYL-PHOSPHATE 4-DEOXY-4-FORMAMIDO-L-ARABINOSE TRANSFERASE"/>
    <property type="match status" value="1"/>
</dbReference>
<evidence type="ECO:0000256" key="3">
    <source>
        <dbReference type="ARBA" id="ARBA00022679"/>
    </source>
</evidence>
<keyword evidence="2 10" id="KW-0328">Glycosyltransferase</keyword>
<keyword evidence="11" id="KW-1185">Reference proteome</keyword>
<dbReference type="PANTHER" id="PTHR48090">
    <property type="entry name" value="UNDECAPRENYL-PHOSPHATE 4-DEOXY-4-FORMAMIDO-L-ARABINOSE TRANSFERASE-RELATED"/>
    <property type="match status" value="1"/>
</dbReference>